<proteinExistence type="predicted"/>
<protein>
    <recommendedName>
        <fullName evidence="2">ATPase AAA-type core domain-containing protein</fullName>
    </recommendedName>
</protein>
<dbReference type="GO" id="GO:0016887">
    <property type="term" value="F:ATP hydrolysis activity"/>
    <property type="evidence" value="ECO:0007669"/>
    <property type="project" value="InterPro"/>
</dbReference>
<dbReference type="OrthoDB" id="5482161at2"/>
<dbReference type="EMBL" id="PVNL01000014">
    <property type="protein sequence ID" value="PRQ09682.1"/>
    <property type="molecule type" value="Genomic_DNA"/>
</dbReference>
<evidence type="ECO:0000313" key="3">
    <source>
        <dbReference type="EMBL" id="PRQ09682.1"/>
    </source>
</evidence>
<name>A0A2S9YX89_9BACT</name>
<sequence length="581" mass="64408">MSDARSDAPLQSPTPITIEPLPGGYDRPGARRLLSDSKLPSAIHKVVKAPFGHTVLSLQTLDAVVDAFDVAQQAGQAIQGALMEDIAQTGSLAIPEPTRDQRLFIGAFTTTVLLDKLRLGLVPLAPSPRIESDLEADGLEDLLEVTVGDLLPRLAKMATNYLQTQAQQKPEAADPKLEAREGWIVTTLLAFAGQLHGAVQRLTHLGRLRPFGIALAKRKVTVGELRYEGFYSRAAMDPVTDLSPVRVEDIVGNEEYVQAGLKLARDVAAFDLEAGTSPKRLNPVLFGLGRPGCGKTITAHAIGNYFLDYCRERDIPARFKVIRRTDWASAYQNASANQLVKIFKEEIYGFDGVVGVYWPDIDTAFASRGSGDLRMEEKNNLGAVFGIFDGTLIPKDGKWFMICDANYMQMDEATRSRIAQNPFTVPGPVGAQDFVKLMRDILLRDVRRFVNPDDPRWLEAGQACVDSKLSGRNVESITNNIRAHVQDFEYPDDYFKATLERRREIIDQYSKRVTVDDVIRRVEQFAEFQVEAEEKAARDRFENEVSDMVRQLNAGRAASERAAEAFQAEIEQKAGVEPTVP</sequence>
<dbReference type="Pfam" id="PF00004">
    <property type="entry name" value="AAA"/>
    <property type="match status" value="1"/>
</dbReference>
<dbReference type="GO" id="GO:0005524">
    <property type="term" value="F:ATP binding"/>
    <property type="evidence" value="ECO:0007669"/>
    <property type="project" value="InterPro"/>
</dbReference>
<reference evidence="3 4" key="1">
    <citation type="submission" date="2018-03" db="EMBL/GenBank/DDBJ databases">
        <title>Draft Genome Sequences of the Obligatory Marine Myxobacteria Enhygromyxa salina SWB007.</title>
        <authorList>
            <person name="Poehlein A."/>
            <person name="Moghaddam J.A."/>
            <person name="Harms H."/>
            <person name="Alanjari M."/>
            <person name="Koenig G.M."/>
            <person name="Daniel R."/>
            <person name="Schaeberle T.F."/>
        </authorList>
    </citation>
    <scope>NUCLEOTIDE SEQUENCE [LARGE SCALE GENOMIC DNA]</scope>
    <source>
        <strain evidence="3 4">SWB007</strain>
    </source>
</reference>
<dbReference type="SUPFAM" id="SSF52540">
    <property type="entry name" value="P-loop containing nucleoside triphosphate hydrolases"/>
    <property type="match status" value="1"/>
</dbReference>
<dbReference type="InterPro" id="IPR027417">
    <property type="entry name" value="P-loop_NTPase"/>
</dbReference>
<accession>A0A2S9YX89</accession>
<feature type="domain" description="ATPase AAA-type core" evidence="2">
    <location>
        <begin position="289"/>
        <end position="418"/>
    </location>
</feature>
<dbReference type="Gene3D" id="3.40.50.300">
    <property type="entry name" value="P-loop containing nucleotide triphosphate hydrolases"/>
    <property type="match status" value="1"/>
</dbReference>
<dbReference type="RefSeq" id="WP_106087686.1">
    <property type="nucleotide sequence ID" value="NZ_PVNL01000014.1"/>
</dbReference>
<gene>
    <name evidence="3" type="ORF">ENSA7_05980</name>
</gene>
<dbReference type="Proteomes" id="UP000238823">
    <property type="component" value="Unassembled WGS sequence"/>
</dbReference>
<organism evidence="3 4">
    <name type="scientific">Enhygromyxa salina</name>
    <dbReference type="NCBI Taxonomy" id="215803"/>
    <lineage>
        <taxon>Bacteria</taxon>
        <taxon>Pseudomonadati</taxon>
        <taxon>Myxococcota</taxon>
        <taxon>Polyangia</taxon>
        <taxon>Nannocystales</taxon>
        <taxon>Nannocystaceae</taxon>
        <taxon>Enhygromyxa</taxon>
    </lineage>
</organism>
<evidence type="ECO:0000313" key="4">
    <source>
        <dbReference type="Proteomes" id="UP000238823"/>
    </source>
</evidence>
<evidence type="ECO:0000259" key="2">
    <source>
        <dbReference type="Pfam" id="PF00004"/>
    </source>
</evidence>
<evidence type="ECO:0000256" key="1">
    <source>
        <dbReference type="SAM" id="MobiDB-lite"/>
    </source>
</evidence>
<dbReference type="InterPro" id="IPR003959">
    <property type="entry name" value="ATPase_AAA_core"/>
</dbReference>
<dbReference type="AlphaFoldDB" id="A0A2S9YX89"/>
<comment type="caution">
    <text evidence="3">The sequence shown here is derived from an EMBL/GenBank/DDBJ whole genome shotgun (WGS) entry which is preliminary data.</text>
</comment>
<feature type="region of interest" description="Disordered" evidence="1">
    <location>
        <begin position="1"/>
        <end position="25"/>
    </location>
</feature>